<evidence type="ECO:0000256" key="1">
    <source>
        <dbReference type="SAM" id="Phobius"/>
    </source>
</evidence>
<name>A0A1E7YNM9_9PROT</name>
<reference evidence="2 3" key="1">
    <citation type="submission" date="2016-06" db="EMBL/GenBank/DDBJ databases">
        <title>Gene turnover analysis identifies the evolutionary adaptation of the extremophile Acidithiobacillus caldus.</title>
        <authorList>
            <person name="Zhang X."/>
        </authorList>
    </citation>
    <scope>NUCLEOTIDE SEQUENCE [LARGE SCALE GENOMIC DNA]</scope>
    <source>
        <strain evidence="2 3">DX</strain>
    </source>
</reference>
<organism evidence="2 3">
    <name type="scientific">Acidithiobacillus caldus</name>
    <dbReference type="NCBI Taxonomy" id="33059"/>
    <lineage>
        <taxon>Bacteria</taxon>
        <taxon>Pseudomonadati</taxon>
        <taxon>Pseudomonadota</taxon>
        <taxon>Acidithiobacillia</taxon>
        <taxon>Acidithiobacillales</taxon>
        <taxon>Acidithiobacillaceae</taxon>
        <taxon>Acidithiobacillus</taxon>
    </lineage>
</organism>
<feature type="transmembrane region" description="Helical" evidence="1">
    <location>
        <begin position="25"/>
        <end position="44"/>
    </location>
</feature>
<evidence type="ECO:0000313" key="2">
    <source>
        <dbReference type="EMBL" id="OFC36718.1"/>
    </source>
</evidence>
<dbReference type="EMBL" id="LZYE01000136">
    <property type="protein sequence ID" value="OFC36718.1"/>
    <property type="molecule type" value="Genomic_DNA"/>
</dbReference>
<keyword evidence="1" id="KW-0472">Membrane</keyword>
<gene>
    <name evidence="2" type="ORF">BAE27_05485</name>
</gene>
<protein>
    <submittedName>
        <fullName evidence="2">Uncharacterized protein</fullName>
    </submittedName>
</protein>
<evidence type="ECO:0000313" key="3">
    <source>
        <dbReference type="Proteomes" id="UP000175616"/>
    </source>
</evidence>
<dbReference type="Proteomes" id="UP000175616">
    <property type="component" value="Unassembled WGS sequence"/>
</dbReference>
<comment type="caution">
    <text evidence="2">The sequence shown here is derived from an EMBL/GenBank/DDBJ whole genome shotgun (WGS) entry which is preliminary data.</text>
</comment>
<accession>A0A1E7YNM9</accession>
<dbReference type="AlphaFoldDB" id="A0A1E7YNM9"/>
<dbReference type="RefSeq" id="WP_070113588.1">
    <property type="nucleotide sequence ID" value="NZ_JAAXYT010000218.1"/>
</dbReference>
<keyword evidence="1" id="KW-1133">Transmembrane helix</keyword>
<keyword evidence="1" id="KW-0812">Transmembrane</keyword>
<proteinExistence type="predicted"/>
<sequence length="83" mass="8371">MDAECALLVAEVAFADVVAWAADSVTAVELVLAALLTALALLVVLDTAADAVLLVELVVGVLSFLAQPAKAITPSAINAARRA</sequence>
<feature type="transmembrane region" description="Helical" evidence="1">
    <location>
        <begin position="51"/>
        <end position="69"/>
    </location>
</feature>